<evidence type="ECO:0000313" key="4">
    <source>
        <dbReference type="Proteomes" id="UP000460272"/>
    </source>
</evidence>
<comment type="caution">
    <text evidence="1">The sequence shown here is derived from an EMBL/GenBank/DDBJ whole genome shotgun (WGS) entry which is preliminary data.</text>
</comment>
<proteinExistence type="predicted"/>
<reference evidence="1 4" key="1">
    <citation type="submission" date="2018-11" db="EMBL/GenBank/DDBJ databases">
        <title>Trebonia kvetii gen.nov., sp.nov., a novel acidophilic actinobacterium, and proposal of the new actinobacterial family Treboniaceae fam. nov.</title>
        <authorList>
            <person name="Rapoport D."/>
            <person name="Sagova-Mareckova M."/>
            <person name="Sedlacek I."/>
            <person name="Provaznik J."/>
            <person name="Kralova S."/>
            <person name="Pavlinic D."/>
            <person name="Benes V."/>
            <person name="Kopecky J."/>
        </authorList>
    </citation>
    <scope>NUCLEOTIDE SEQUENCE [LARGE SCALE GENOMIC DNA]</scope>
    <source>
        <strain evidence="1 4">15Tr583</strain>
    </source>
</reference>
<dbReference type="Proteomes" id="UP000460272">
    <property type="component" value="Unassembled WGS sequence"/>
</dbReference>
<dbReference type="EMBL" id="RPFW01000006">
    <property type="protein sequence ID" value="TVZ02012.1"/>
    <property type="molecule type" value="Genomic_DNA"/>
</dbReference>
<gene>
    <name evidence="3" type="ORF">EAS64_25065</name>
    <name evidence="2" type="ORF">EAS64_31810</name>
    <name evidence="1" type="ORF">EAS64_38570</name>
</gene>
<organism evidence="1 4">
    <name type="scientific">Trebonia kvetii</name>
    <dbReference type="NCBI Taxonomy" id="2480626"/>
    <lineage>
        <taxon>Bacteria</taxon>
        <taxon>Bacillati</taxon>
        <taxon>Actinomycetota</taxon>
        <taxon>Actinomycetes</taxon>
        <taxon>Streptosporangiales</taxon>
        <taxon>Treboniaceae</taxon>
        <taxon>Trebonia</taxon>
    </lineage>
</organism>
<evidence type="ECO:0000313" key="3">
    <source>
        <dbReference type="EMBL" id="TVZ02113.1"/>
    </source>
</evidence>
<dbReference type="AlphaFoldDB" id="A0A6P2BMZ7"/>
<dbReference type="EMBL" id="RPFW01000010">
    <property type="protein sequence ID" value="TVY99996.1"/>
    <property type="molecule type" value="Genomic_DNA"/>
</dbReference>
<dbReference type="EMBL" id="RPFW01000005">
    <property type="protein sequence ID" value="TVZ02113.1"/>
    <property type="molecule type" value="Genomic_DNA"/>
</dbReference>
<sequence>MTRPAAPSPGEVSALIAWMRRLSDAGIRNASPAELAAFQNAKKNLIARIERRDEQPGDTG</sequence>
<name>A0A6P2BMZ7_9ACTN</name>
<evidence type="ECO:0000313" key="2">
    <source>
        <dbReference type="EMBL" id="TVZ02012.1"/>
    </source>
</evidence>
<accession>A0A6P2BMZ7</accession>
<protein>
    <submittedName>
        <fullName evidence="1">Uncharacterized protein</fullName>
    </submittedName>
</protein>
<dbReference type="RefSeq" id="WP_145856812.1">
    <property type="nucleotide sequence ID" value="NZ_RPFW01000005.1"/>
</dbReference>
<keyword evidence="4" id="KW-1185">Reference proteome</keyword>
<evidence type="ECO:0000313" key="1">
    <source>
        <dbReference type="EMBL" id="TVY99996.1"/>
    </source>
</evidence>